<organism evidence="7 8">
    <name type="scientific">Veillonella magna</name>
    <dbReference type="NCBI Taxonomy" id="464322"/>
    <lineage>
        <taxon>Bacteria</taxon>
        <taxon>Bacillati</taxon>
        <taxon>Bacillota</taxon>
        <taxon>Negativicutes</taxon>
        <taxon>Veillonellales</taxon>
        <taxon>Veillonellaceae</taxon>
        <taxon>Veillonella</taxon>
    </lineage>
</organism>
<dbReference type="RefSeq" id="WP_205087096.1">
    <property type="nucleotide sequence ID" value="NZ_JACJLA010000001.1"/>
</dbReference>
<dbReference type="NCBIfam" id="TIGR00374">
    <property type="entry name" value="flippase-like domain"/>
    <property type="match status" value="1"/>
</dbReference>
<feature type="transmembrane region" description="Helical" evidence="6">
    <location>
        <begin position="214"/>
        <end position="233"/>
    </location>
</feature>
<evidence type="ECO:0000256" key="4">
    <source>
        <dbReference type="ARBA" id="ARBA00022989"/>
    </source>
</evidence>
<keyword evidence="6" id="KW-0443">Lipid metabolism</keyword>
<feature type="transmembrane region" description="Helical" evidence="6">
    <location>
        <begin position="276"/>
        <end position="300"/>
    </location>
</feature>
<gene>
    <name evidence="6" type="primary">mprF</name>
    <name evidence="7" type="ORF">H6A01_00250</name>
</gene>
<feature type="transmembrane region" description="Helical" evidence="6">
    <location>
        <begin position="7"/>
        <end position="26"/>
    </location>
</feature>
<accession>A0ABS2GEG6</accession>
<dbReference type="EC" id="2.3.2.3" evidence="6"/>
<evidence type="ECO:0000256" key="3">
    <source>
        <dbReference type="ARBA" id="ARBA00022692"/>
    </source>
</evidence>
<keyword evidence="6" id="KW-0808">Transferase</keyword>
<comment type="similarity">
    <text evidence="6">Belongs to the LPG synthase family.</text>
</comment>
<evidence type="ECO:0000256" key="6">
    <source>
        <dbReference type="RuleBase" id="RU363042"/>
    </source>
</evidence>
<feature type="transmembrane region" description="Helical" evidence="6">
    <location>
        <begin position="245"/>
        <end position="264"/>
    </location>
</feature>
<evidence type="ECO:0000313" key="8">
    <source>
        <dbReference type="Proteomes" id="UP000707138"/>
    </source>
</evidence>
<dbReference type="InterPro" id="IPR022791">
    <property type="entry name" value="L-PG_synthase/AglD"/>
</dbReference>
<dbReference type="Pfam" id="PF03706">
    <property type="entry name" value="LPG_synthase_TM"/>
    <property type="match status" value="1"/>
</dbReference>
<protein>
    <recommendedName>
        <fullName evidence="6">Phosphatidylglycerol lysyltransferase</fullName>
        <ecNumber evidence="6">2.3.2.3</ecNumber>
    </recommendedName>
    <alternativeName>
        <fullName evidence="6">Lysylphosphatidylglycerol synthase</fullName>
    </alternativeName>
</protein>
<dbReference type="EMBL" id="JACJLA010000001">
    <property type="protein sequence ID" value="MBM6911755.1"/>
    <property type="molecule type" value="Genomic_DNA"/>
</dbReference>
<evidence type="ECO:0000256" key="5">
    <source>
        <dbReference type="ARBA" id="ARBA00023136"/>
    </source>
</evidence>
<keyword evidence="8" id="KW-1185">Reference proteome</keyword>
<comment type="catalytic activity">
    <reaction evidence="6">
        <text>L-lysyl-tRNA(Lys) + a 1,2-diacyl-sn-glycero-3-phospho-(1'-sn-glycerol) = a 1,2-diacyl-sn-glycero-3-phospho-1'-(3'-O-L-lysyl)-sn-glycerol + tRNA(Lys)</text>
        <dbReference type="Rhea" id="RHEA:10668"/>
        <dbReference type="Rhea" id="RHEA-COMP:9696"/>
        <dbReference type="Rhea" id="RHEA-COMP:9697"/>
        <dbReference type="ChEBI" id="CHEBI:64716"/>
        <dbReference type="ChEBI" id="CHEBI:75792"/>
        <dbReference type="ChEBI" id="CHEBI:78442"/>
        <dbReference type="ChEBI" id="CHEBI:78529"/>
        <dbReference type="EC" id="2.3.2.3"/>
    </reaction>
</comment>
<name>A0ABS2GEG6_9FIRM</name>
<sequence>MNKVAKRGCILGGVLVCISAITIYATVDINSLKTLGTFNWESLLFAAIALAIGMYFDGLRLQRLVKIGGYSLPLPAVLRVIFGNYFMAMLTPGASGGAVAQVLILKSYGVPVMRGAPIVLIRTVFSILFLVVMLPIIFIYDAISIPYISKEALVRISFVLMVCAIAGLYILQTNLMKQLVYRLATMTGRGSPKGWLAKLSELNEGFSLIYAKPWQSLLVFVESGASLLFLYAIAPALMVAFTHQIDIIAILNRMILLNLILYFAPTPGGTGVAEGLFIYLFTAYLPVGTVGLVAVGWRIVAEYIPFFIGMYSVFTLYGRQFVAGTITDAGSADHS</sequence>
<keyword evidence="6" id="KW-0046">Antibiotic resistance</keyword>
<reference evidence="7 8" key="1">
    <citation type="journal article" date="2021" name="Sci. Rep.">
        <title>The distribution of antibiotic resistance genes in chicken gut microbiota commensals.</title>
        <authorList>
            <person name="Juricova H."/>
            <person name="Matiasovicova J."/>
            <person name="Kubasova T."/>
            <person name="Cejkova D."/>
            <person name="Rychlik I."/>
        </authorList>
    </citation>
    <scope>NUCLEOTIDE SEQUENCE [LARGE SCALE GENOMIC DNA]</scope>
    <source>
        <strain evidence="7 8">An537</strain>
    </source>
</reference>
<comment type="function">
    <text evidence="6">Catalyzes the transfer of a lysyl group from L-lysyl-tRNA(Lys) to membrane-bound phosphatidylglycerol (PG), which produces lysylphosphatidylglycerol (LPG), a major component of the bacterial membrane with a positive net charge. LPG synthesis contributes to bacterial virulence as it is involved in the resistance mechanism against cationic antimicrobial peptides (CAMP) produces by the host's immune system (defensins, cathelicidins) and by the competing microorganisms.</text>
</comment>
<feature type="transmembrane region" description="Helical" evidence="6">
    <location>
        <begin position="152"/>
        <end position="171"/>
    </location>
</feature>
<proteinExistence type="inferred from homology"/>
<comment type="caution">
    <text evidence="7">The sequence shown here is derived from an EMBL/GenBank/DDBJ whole genome shotgun (WGS) entry which is preliminary data.</text>
</comment>
<feature type="transmembrane region" description="Helical" evidence="6">
    <location>
        <begin position="116"/>
        <end position="140"/>
    </location>
</feature>
<keyword evidence="2" id="KW-1003">Cell membrane</keyword>
<evidence type="ECO:0000256" key="1">
    <source>
        <dbReference type="ARBA" id="ARBA00004651"/>
    </source>
</evidence>
<evidence type="ECO:0000313" key="7">
    <source>
        <dbReference type="EMBL" id="MBM6911755.1"/>
    </source>
</evidence>
<dbReference type="PANTHER" id="PTHR37693">
    <property type="entry name" value="PHOSPHATIDYLGLYCEROL LYSYLTRANSFERASE"/>
    <property type="match status" value="1"/>
</dbReference>
<keyword evidence="4 6" id="KW-1133">Transmembrane helix</keyword>
<dbReference type="PANTHER" id="PTHR37693:SF1">
    <property type="entry name" value="INTEGRAL MEMBRANE PROTEIN"/>
    <property type="match status" value="1"/>
</dbReference>
<dbReference type="Proteomes" id="UP000707138">
    <property type="component" value="Unassembled WGS sequence"/>
</dbReference>
<keyword evidence="3 6" id="KW-0812">Transmembrane</keyword>
<comment type="subcellular location">
    <subcellularLocation>
        <location evidence="1 6">Cell membrane</location>
        <topology evidence="1 6">Multi-pass membrane protein</topology>
    </subcellularLocation>
</comment>
<evidence type="ECO:0000256" key="2">
    <source>
        <dbReference type="ARBA" id="ARBA00022475"/>
    </source>
</evidence>
<feature type="transmembrane region" description="Helical" evidence="6">
    <location>
        <begin position="38"/>
        <end position="56"/>
    </location>
</feature>
<feature type="transmembrane region" description="Helical" evidence="6">
    <location>
        <begin position="77"/>
        <end position="104"/>
    </location>
</feature>
<keyword evidence="5 6" id="KW-0472">Membrane</keyword>